<dbReference type="InParanoid" id="A0A7J8F9M4"/>
<sequence length="130" mass="14756">MNWPRSQHSPRGIWSTQGLDFNILCWGDRRQSESARSGLYKVGSSQHGLRKFCPVFGKGGVKSPSVRTPNHKFTLIWGWGLNLFYSCGLKSHKRKTGPPLVVAPERRTHQSSLKKHLETQASKNPIENKF</sequence>
<evidence type="ECO:0000313" key="3">
    <source>
        <dbReference type="Proteomes" id="UP000550707"/>
    </source>
</evidence>
<reference evidence="2 3" key="1">
    <citation type="journal article" date="2020" name="Nature">
        <title>Six reference-quality genomes reveal evolution of bat adaptations.</title>
        <authorList>
            <person name="Jebb D."/>
            <person name="Huang Z."/>
            <person name="Pippel M."/>
            <person name="Hughes G.M."/>
            <person name="Lavrichenko K."/>
            <person name="Devanna P."/>
            <person name="Winkler S."/>
            <person name="Jermiin L.S."/>
            <person name="Skirmuntt E.C."/>
            <person name="Katzourakis A."/>
            <person name="Burkitt-Gray L."/>
            <person name="Ray D.A."/>
            <person name="Sullivan K.A.M."/>
            <person name="Roscito J.G."/>
            <person name="Kirilenko B.M."/>
            <person name="Davalos L.M."/>
            <person name="Corthals A.P."/>
            <person name="Power M.L."/>
            <person name="Jones G."/>
            <person name="Ransome R.D."/>
            <person name="Dechmann D.K.N."/>
            <person name="Locatelli A.G."/>
            <person name="Puechmaille S.J."/>
            <person name="Fedrigo O."/>
            <person name="Jarvis E.D."/>
            <person name="Hiller M."/>
            <person name="Vernes S.C."/>
            <person name="Myers E.W."/>
            <person name="Teeling E.C."/>
        </authorList>
    </citation>
    <scope>NUCLEOTIDE SEQUENCE [LARGE SCALE GENOMIC DNA]</scope>
    <source>
        <strain evidence="2">MMolMol1</strain>
        <tissue evidence="2">Muscle</tissue>
    </source>
</reference>
<accession>A0A7J8F9M4</accession>
<keyword evidence="3" id="KW-1185">Reference proteome</keyword>
<dbReference type="AlphaFoldDB" id="A0A7J8F9M4"/>
<feature type="region of interest" description="Disordered" evidence="1">
    <location>
        <begin position="105"/>
        <end position="130"/>
    </location>
</feature>
<feature type="compositionally biased region" description="Polar residues" evidence="1">
    <location>
        <begin position="119"/>
        <end position="130"/>
    </location>
</feature>
<dbReference type="EMBL" id="JACASF010000012">
    <property type="protein sequence ID" value="KAF6444316.1"/>
    <property type="molecule type" value="Genomic_DNA"/>
</dbReference>
<name>A0A7J8F9M4_MOLMO</name>
<organism evidence="2 3">
    <name type="scientific">Molossus molossus</name>
    <name type="common">Pallas' mastiff bat</name>
    <name type="synonym">Vespertilio molossus</name>
    <dbReference type="NCBI Taxonomy" id="27622"/>
    <lineage>
        <taxon>Eukaryota</taxon>
        <taxon>Metazoa</taxon>
        <taxon>Chordata</taxon>
        <taxon>Craniata</taxon>
        <taxon>Vertebrata</taxon>
        <taxon>Euteleostomi</taxon>
        <taxon>Mammalia</taxon>
        <taxon>Eutheria</taxon>
        <taxon>Laurasiatheria</taxon>
        <taxon>Chiroptera</taxon>
        <taxon>Yangochiroptera</taxon>
        <taxon>Molossidae</taxon>
        <taxon>Molossus</taxon>
    </lineage>
</organism>
<evidence type="ECO:0000256" key="1">
    <source>
        <dbReference type="SAM" id="MobiDB-lite"/>
    </source>
</evidence>
<comment type="caution">
    <text evidence="2">The sequence shown here is derived from an EMBL/GenBank/DDBJ whole genome shotgun (WGS) entry which is preliminary data.</text>
</comment>
<dbReference type="Proteomes" id="UP000550707">
    <property type="component" value="Unassembled WGS sequence"/>
</dbReference>
<evidence type="ECO:0000313" key="2">
    <source>
        <dbReference type="EMBL" id="KAF6444316.1"/>
    </source>
</evidence>
<proteinExistence type="predicted"/>
<protein>
    <submittedName>
        <fullName evidence="2">Uncharacterized protein</fullName>
    </submittedName>
</protein>
<gene>
    <name evidence="2" type="ORF">HJG59_008607</name>
</gene>